<dbReference type="Proteomes" id="UP001281147">
    <property type="component" value="Unassembled WGS sequence"/>
</dbReference>
<accession>A0ACC3NMH5</accession>
<keyword evidence="2" id="KW-1185">Reference proteome</keyword>
<proteinExistence type="predicted"/>
<protein>
    <submittedName>
        <fullName evidence="1">Uncharacterized protein</fullName>
    </submittedName>
</protein>
<evidence type="ECO:0000313" key="1">
    <source>
        <dbReference type="EMBL" id="KAK3719651.1"/>
    </source>
</evidence>
<reference evidence="1" key="1">
    <citation type="submission" date="2023-07" db="EMBL/GenBank/DDBJ databases">
        <title>Black Yeasts Isolated from many extreme environments.</title>
        <authorList>
            <person name="Coleine C."/>
            <person name="Stajich J.E."/>
            <person name="Selbmann L."/>
        </authorList>
    </citation>
    <scope>NUCLEOTIDE SEQUENCE</scope>
    <source>
        <strain evidence="1">CCFEE 5714</strain>
    </source>
</reference>
<dbReference type="EMBL" id="JAUTXU010000025">
    <property type="protein sequence ID" value="KAK3719651.1"/>
    <property type="molecule type" value="Genomic_DNA"/>
</dbReference>
<comment type="caution">
    <text evidence="1">The sequence shown here is derived from an EMBL/GenBank/DDBJ whole genome shotgun (WGS) entry which is preliminary data.</text>
</comment>
<evidence type="ECO:0000313" key="2">
    <source>
        <dbReference type="Proteomes" id="UP001281147"/>
    </source>
</evidence>
<gene>
    <name evidence="1" type="ORF">LTR37_004188</name>
</gene>
<sequence length="347" mass="38121">MGVDNCPFLQLPTELRLAIYSFALLDSPVVTVGSAELVGSHPDVVHRLYGQRRTPHSGLPQNHEPVIEPCYNSSLLSLVNPAIIPLAPATSCPPEEPPYSTPHATHGSLLLVNKQVKEELDSHFKLEKNRRTSLFISYPDGLHVLRTLAPHLLRQARSVHIAGAYTSRSFCAPRAACLGSSAHPPFIDQRYNGNFTPNSAGHLSNLIASLFGPNASQSRTGGRVDVQKLELRTYYPGSDSYSTVWGDDNSPTVIALRNIYAGEVSIEVWRGQRGTGVYLSARPARKEGEKRRVVSTVWRRLEEGRRGEPRCGSWVVDPAWPCWEEAEQEPPTDATVVSVGAASEEET</sequence>
<name>A0ACC3NMH5_9PEZI</name>
<organism evidence="1 2">
    <name type="scientific">Vermiconidia calcicola</name>
    <dbReference type="NCBI Taxonomy" id="1690605"/>
    <lineage>
        <taxon>Eukaryota</taxon>
        <taxon>Fungi</taxon>
        <taxon>Dikarya</taxon>
        <taxon>Ascomycota</taxon>
        <taxon>Pezizomycotina</taxon>
        <taxon>Dothideomycetes</taxon>
        <taxon>Dothideomycetidae</taxon>
        <taxon>Mycosphaerellales</taxon>
        <taxon>Extremaceae</taxon>
        <taxon>Vermiconidia</taxon>
    </lineage>
</organism>